<comment type="caution">
    <text evidence="3">The sequence shown here is derived from an EMBL/GenBank/DDBJ whole genome shotgun (WGS) entry which is preliminary data.</text>
</comment>
<evidence type="ECO:0000256" key="1">
    <source>
        <dbReference type="PROSITE-ProRule" id="PRU00042"/>
    </source>
</evidence>
<dbReference type="SMART" id="SM00355">
    <property type="entry name" value="ZnF_C2H2"/>
    <property type="match status" value="2"/>
</dbReference>
<sequence>MPKLVDIVAVCFECNKKFARPQKLRIHLESQHFITIPERSRARRRNNDNFTYVKTSTMHASIEEQFGCPACFQHYEVIHELKNHYYVDH</sequence>
<feature type="domain" description="C2H2-type" evidence="2">
    <location>
        <begin position="9"/>
        <end position="37"/>
    </location>
</feature>
<dbReference type="GO" id="GO:0008270">
    <property type="term" value="F:zinc ion binding"/>
    <property type="evidence" value="ECO:0007669"/>
    <property type="project" value="UniProtKB-KW"/>
</dbReference>
<evidence type="ECO:0000259" key="2">
    <source>
        <dbReference type="PROSITE" id="PS50157"/>
    </source>
</evidence>
<dbReference type="Proteomes" id="UP000242146">
    <property type="component" value="Unassembled WGS sequence"/>
</dbReference>
<dbReference type="InterPro" id="IPR013087">
    <property type="entry name" value="Znf_C2H2_type"/>
</dbReference>
<dbReference type="OrthoDB" id="2279781at2759"/>
<keyword evidence="1" id="KW-0863">Zinc-finger</keyword>
<dbReference type="PROSITE" id="PS00028">
    <property type="entry name" value="ZINC_FINGER_C2H2_1"/>
    <property type="match status" value="2"/>
</dbReference>
<name>A0A1X2G9U5_9FUNG</name>
<keyword evidence="1" id="KW-0862">Zinc</keyword>
<accession>A0A1X2G9U5</accession>
<dbReference type="EMBL" id="MCGT01000028">
    <property type="protein sequence ID" value="ORX48779.1"/>
    <property type="molecule type" value="Genomic_DNA"/>
</dbReference>
<protein>
    <recommendedName>
        <fullName evidence="2">C2H2-type domain-containing protein</fullName>
    </recommendedName>
</protein>
<feature type="non-terminal residue" evidence="3">
    <location>
        <position position="89"/>
    </location>
</feature>
<organism evidence="3 4">
    <name type="scientific">Hesseltinella vesiculosa</name>
    <dbReference type="NCBI Taxonomy" id="101127"/>
    <lineage>
        <taxon>Eukaryota</taxon>
        <taxon>Fungi</taxon>
        <taxon>Fungi incertae sedis</taxon>
        <taxon>Mucoromycota</taxon>
        <taxon>Mucoromycotina</taxon>
        <taxon>Mucoromycetes</taxon>
        <taxon>Mucorales</taxon>
        <taxon>Cunninghamellaceae</taxon>
        <taxon>Hesseltinella</taxon>
    </lineage>
</organism>
<keyword evidence="4" id="KW-1185">Reference proteome</keyword>
<evidence type="ECO:0000313" key="3">
    <source>
        <dbReference type="EMBL" id="ORX48779.1"/>
    </source>
</evidence>
<evidence type="ECO:0000313" key="4">
    <source>
        <dbReference type="Proteomes" id="UP000242146"/>
    </source>
</evidence>
<proteinExistence type="predicted"/>
<gene>
    <name evidence="3" type="ORF">DM01DRAFT_1394591</name>
</gene>
<dbReference type="AlphaFoldDB" id="A0A1X2G9U5"/>
<keyword evidence="1" id="KW-0479">Metal-binding</keyword>
<dbReference type="PROSITE" id="PS50157">
    <property type="entry name" value="ZINC_FINGER_C2H2_2"/>
    <property type="match status" value="1"/>
</dbReference>
<reference evidence="3 4" key="1">
    <citation type="submission" date="2016-07" db="EMBL/GenBank/DDBJ databases">
        <title>Pervasive Adenine N6-methylation of Active Genes in Fungi.</title>
        <authorList>
            <consortium name="DOE Joint Genome Institute"/>
            <person name="Mondo S.J."/>
            <person name="Dannebaum R.O."/>
            <person name="Kuo R.C."/>
            <person name="Labutti K."/>
            <person name="Haridas S."/>
            <person name="Kuo A."/>
            <person name="Salamov A."/>
            <person name="Ahrendt S.R."/>
            <person name="Lipzen A."/>
            <person name="Sullivan W."/>
            <person name="Andreopoulos W.B."/>
            <person name="Clum A."/>
            <person name="Lindquist E."/>
            <person name="Daum C."/>
            <person name="Ramamoorthy G.K."/>
            <person name="Gryganskyi A."/>
            <person name="Culley D."/>
            <person name="Magnuson J.K."/>
            <person name="James T.Y."/>
            <person name="O'Malley M.A."/>
            <person name="Stajich J.E."/>
            <person name="Spatafora J.W."/>
            <person name="Visel A."/>
            <person name="Grigoriev I.V."/>
        </authorList>
    </citation>
    <scope>NUCLEOTIDE SEQUENCE [LARGE SCALE GENOMIC DNA]</scope>
    <source>
        <strain evidence="3 4">NRRL 3301</strain>
    </source>
</reference>